<dbReference type="RefSeq" id="WP_105869430.1">
    <property type="nucleotide sequence ID" value="NZ_PVLV01000208.1"/>
</dbReference>
<keyword evidence="3" id="KW-1185">Reference proteome</keyword>
<gene>
    <name evidence="2" type="ORF">C6N75_15140</name>
</gene>
<protein>
    <submittedName>
        <fullName evidence="2">Uncharacterized protein</fullName>
    </submittedName>
</protein>
<comment type="caution">
    <text evidence="2">The sequence shown here is derived from an EMBL/GenBank/DDBJ whole genome shotgun (WGS) entry which is preliminary data.</text>
</comment>
<keyword evidence="1" id="KW-0472">Membrane</keyword>
<dbReference type="OrthoDB" id="4247899at2"/>
<evidence type="ECO:0000313" key="2">
    <source>
        <dbReference type="EMBL" id="PRH78395.1"/>
    </source>
</evidence>
<feature type="transmembrane region" description="Helical" evidence="1">
    <location>
        <begin position="168"/>
        <end position="188"/>
    </location>
</feature>
<dbReference type="Proteomes" id="UP000239322">
    <property type="component" value="Unassembled WGS sequence"/>
</dbReference>
<dbReference type="EMBL" id="PVLV01000208">
    <property type="protein sequence ID" value="PRH78395.1"/>
    <property type="molecule type" value="Genomic_DNA"/>
</dbReference>
<keyword evidence="1" id="KW-0812">Transmembrane</keyword>
<proteinExistence type="predicted"/>
<evidence type="ECO:0000256" key="1">
    <source>
        <dbReference type="SAM" id="Phobius"/>
    </source>
</evidence>
<sequence length="210" mass="21729">MPSRTPLPPPPPPSALRSWPDEGARLADRERAVGELSARLLGGRRLGGYLLVLAALQAGWGVCGLGLVAVLDGFHDTLTKLVIALVASLGLVGLGLAVWGAAAGAGRDRVARRRLLAWAALDPVPVRDPRLRAPGLSLVWLLLGFAQCAGGLWLCFAVPAAARPGSTTFAEVVHAMGAGLILWVNGLLGVGKAAGHYRVAVRLGAPAKTR</sequence>
<organism evidence="2 3">
    <name type="scientific">Streptomyces solincola</name>
    <dbReference type="NCBI Taxonomy" id="2100817"/>
    <lineage>
        <taxon>Bacteria</taxon>
        <taxon>Bacillati</taxon>
        <taxon>Actinomycetota</taxon>
        <taxon>Actinomycetes</taxon>
        <taxon>Kitasatosporales</taxon>
        <taxon>Streptomycetaceae</taxon>
        <taxon>Streptomyces</taxon>
    </lineage>
</organism>
<feature type="transmembrane region" description="Helical" evidence="1">
    <location>
        <begin position="81"/>
        <end position="105"/>
    </location>
</feature>
<feature type="transmembrane region" description="Helical" evidence="1">
    <location>
        <begin position="46"/>
        <end position="69"/>
    </location>
</feature>
<feature type="transmembrane region" description="Helical" evidence="1">
    <location>
        <begin position="138"/>
        <end position="162"/>
    </location>
</feature>
<name>A0A2S9PVF9_9ACTN</name>
<dbReference type="AlphaFoldDB" id="A0A2S9PVF9"/>
<accession>A0A2S9PVF9</accession>
<reference evidence="2 3" key="1">
    <citation type="submission" date="2018-03" db="EMBL/GenBank/DDBJ databases">
        <title>Novel Streptomyces sp. from soil.</title>
        <authorList>
            <person name="Tan G.Y.A."/>
            <person name="Lee Z.Y."/>
        </authorList>
    </citation>
    <scope>NUCLEOTIDE SEQUENCE [LARGE SCALE GENOMIC DNA]</scope>
    <source>
        <strain evidence="2 3">ST5x</strain>
    </source>
</reference>
<evidence type="ECO:0000313" key="3">
    <source>
        <dbReference type="Proteomes" id="UP000239322"/>
    </source>
</evidence>
<keyword evidence="1" id="KW-1133">Transmembrane helix</keyword>